<gene>
    <name evidence="1" type="ORF">BOTBODRAFT_99581</name>
</gene>
<dbReference type="InParanoid" id="A0A067MZW2"/>
<evidence type="ECO:0000313" key="1">
    <source>
        <dbReference type="EMBL" id="KDQ21159.1"/>
    </source>
</evidence>
<protein>
    <recommendedName>
        <fullName evidence="3">Methyltransferase-domain-containing protein</fullName>
    </recommendedName>
</protein>
<dbReference type="PANTHER" id="PTHR14614:SF162">
    <property type="entry name" value="EXPRESSED PROTEIN"/>
    <property type="match status" value="1"/>
</dbReference>
<organism evidence="1 2">
    <name type="scientific">Botryobasidium botryosum (strain FD-172 SS1)</name>
    <dbReference type="NCBI Taxonomy" id="930990"/>
    <lineage>
        <taxon>Eukaryota</taxon>
        <taxon>Fungi</taxon>
        <taxon>Dikarya</taxon>
        <taxon>Basidiomycota</taxon>
        <taxon>Agaricomycotina</taxon>
        <taxon>Agaricomycetes</taxon>
        <taxon>Cantharellales</taxon>
        <taxon>Botryobasidiaceae</taxon>
        <taxon>Botryobasidium</taxon>
    </lineage>
</organism>
<dbReference type="Pfam" id="PF10294">
    <property type="entry name" value="Methyltransf_16"/>
    <property type="match status" value="1"/>
</dbReference>
<dbReference type="GO" id="GO:0005737">
    <property type="term" value="C:cytoplasm"/>
    <property type="evidence" value="ECO:0007669"/>
    <property type="project" value="TreeGrafter"/>
</dbReference>
<accession>A0A067MZW2</accession>
<name>A0A067MZW2_BOTB1</name>
<reference evidence="2" key="1">
    <citation type="journal article" date="2014" name="Proc. Natl. Acad. Sci. U.S.A.">
        <title>Extensive sampling of basidiomycete genomes demonstrates inadequacy of the white-rot/brown-rot paradigm for wood decay fungi.</title>
        <authorList>
            <person name="Riley R."/>
            <person name="Salamov A.A."/>
            <person name="Brown D.W."/>
            <person name="Nagy L.G."/>
            <person name="Floudas D."/>
            <person name="Held B.W."/>
            <person name="Levasseur A."/>
            <person name="Lombard V."/>
            <person name="Morin E."/>
            <person name="Otillar R."/>
            <person name="Lindquist E.A."/>
            <person name="Sun H."/>
            <person name="LaButti K.M."/>
            <person name="Schmutz J."/>
            <person name="Jabbour D."/>
            <person name="Luo H."/>
            <person name="Baker S.E."/>
            <person name="Pisabarro A.G."/>
            <person name="Walton J.D."/>
            <person name="Blanchette R.A."/>
            <person name="Henrissat B."/>
            <person name="Martin F."/>
            <person name="Cullen D."/>
            <person name="Hibbett D.S."/>
            <person name="Grigoriev I.V."/>
        </authorList>
    </citation>
    <scope>NUCLEOTIDE SEQUENCE [LARGE SCALE GENOMIC DNA]</scope>
    <source>
        <strain evidence="2">FD-172 SS1</strain>
    </source>
</reference>
<dbReference type="Gene3D" id="3.40.50.150">
    <property type="entry name" value="Vaccinia Virus protein VP39"/>
    <property type="match status" value="1"/>
</dbReference>
<proteinExistence type="predicted"/>
<evidence type="ECO:0008006" key="3">
    <source>
        <dbReference type="Google" id="ProtNLM"/>
    </source>
</evidence>
<dbReference type="Proteomes" id="UP000027195">
    <property type="component" value="Unassembled WGS sequence"/>
</dbReference>
<dbReference type="OrthoDB" id="413520at2759"/>
<dbReference type="GO" id="GO:0008757">
    <property type="term" value="F:S-adenosylmethionine-dependent methyltransferase activity"/>
    <property type="evidence" value="ECO:0007669"/>
    <property type="project" value="UniProtKB-ARBA"/>
</dbReference>
<dbReference type="EMBL" id="KL198016">
    <property type="protein sequence ID" value="KDQ21159.1"/>
    <property type="molecule type" value="Genomic_DNA"/>
</dbReference>
<keyword evidence="2" id="KW-1185">Reference proteome</keyword>
<dbReference type="AlphaFoldDB" id="A0A067MZW2"/>
<dbReference type="SUPFAM" id="SSF53335">
    <property type="entry name" value="S-adenosyl-L-methionine-dependent methyltransferases"/>
    <property type="match status" value="1"/>
</dbReference>
<dbReference type="PANTHER" id="PTHR14614">
    <property type="entry name" value="HEPATOCELLULAR CARCINOMA-ASSOCIATED ANTIGEN"/>
    <property type="match status" value="1"/>
</dbReference>
<sequence>MFYYISFLRPPPCSCLLSAPSVLITPQIANDLRTELYDDACDLYFAWLPLPPTHGTVGFEKLTTWRSSTLYKPVDVPLPRNVKLGQQWRLALCAPFDGHHKKHELPLIDLAATDFGNRPFPVLSLPISFISGSHVGRAPGGKKTKASSALTKSEKQEEIERCFFVSSTGEVNTVVTIKEQTSFDLDKKIWDSGLALSSWLRRKIALFKDEGPVEHDLAKELELFARLLSNESCNLACLGTGTGLVGIALAALLQTRQSLAPRNILVTDLPSAIPLIQHNISANAGLYTSVSLAADVLDWDEVSHQLPPEYNNRIDVIIMADVTYNTASFPSLIRTLKSLFSLPAQSSTEEGNPSPTPPLALLAYKERDPSERTLWEMARGVGIHFEQIDAISGAGGDPVEIWLGSAVV</sequence>
<dbReference type="InterPro" id="IPR029063">
    <property type="entry name" value="SAM-dependent_MTases_sf"/>
</dbReference>
<dbReference type="GO" id="GO:0005634">
    <property type="term" value="C:nucleus"/>
    <property type="evidence" value="ECO:0007669"/>
    <property type="project" value="TreeGrafter"/>
</dbReference>
<dbReference type="STRING" id="930990.A0A067MZW2"/>
<evidence type="ECO:0000313" key="2">
    <source>
        <dbReference type="Proteomes" id="UP000027195"/>
    </source>
</evidence>
<dbReference type="HOGENOM" id="CLU_052836_0_0_1"/>
<dbReference type="InterPro" id="IPR019410">
    <property type="entry name" value="Methyltransf_16"/>
</dbReference>